<reference evidence="4" key="1">
    <citation type="journal article" date="2020" name="Stud. Mycol.">
        <title>101 Dothideomycetes genomes: a test case for predicting lifestyles and emergence of pathogens.</title>
        <authorList>
            <person name="Haridas S."/>
            <person name="Albert R."/>
            <person name="Binder M."/>
            <person name="Bloem J."/>
            <person name="Labutti K."/>
            <person name="Salamov A."/>
            <person name="Andreopoulos B."/>
            <person name="Baker S."/>
            <person name="Barry K."/>
            <person name="Bills G."/>
            <person name="Bluhm B."/>
            <person name="Cannon C."/>
            <person name="Castanera R."/>
            <person name="Culley D."/>
            <person name="Daum C."/>
            <person name="Ezra D."/>
            <person name="Gonzalez J."/>
            <person name="Henrissat B."/>
            <person name="Kuo A."/>
            <person name="Liang C."/>
            <person name="Lipzen A."/>
            <person name="Lutzoni F."/>
            <person name="Magnuson J."/>
            <person name="Mondo S."/>
            <person name="Nolan M."/>
            <person name="Ohm R."/>
            <person name="Pangilinan J."/>
            <person name="Park H.-J."/>
            <person name="Ramirez L."/>
            <person name="Alfaro M."/>
            <person name="Sun H."/>
            <person name="Tritt A."/>
            <person name="Yoshinaga Y."/>
            <person name="Zwiers L.-H."/>
            <person name="Turgeon B."/>
            <person name="Goodwin S."/>
            <person name="Spatafora J."/>
            <person name="Crous P."/>
            <person name="Grigoriev I."/>
        </authorList>
    </citation>
    <scope>NUCLEOTIDE SEQUENCE</scope>
    <source>
        <strain evidence="4">CBS 119925</strain>
    </source>
</reference>
<keyword evidence="5" id="KW-1185">Reference proteome</keyword>
<keyword evidence="1" id="KW-0479">Metal-binding</keyword>
<dbReference type="OrthoDB" id="6132182at2759"/>
<dbReference type="SUPFAM" id="SSF48056">
    <property type="entry name" value="Di-copper centre-containing domain"/>
    <property type="match status" value="1"/>
</dbReference>
<evidence type="ECO:0000256" key="2">
    <source>
        <dbReference type="ARBA" id="ARBA00023008"/>
    </source>
</evidence>
<keyword evidence="2" id="KW-0186">Copper</keyword>
<dbReference type="AlphaFoldDB" id="A0A6A6VQM8"/>
<gene>
    <name evidence="4" type="ORF">M011DRAFT_473394</name>
</gene>
<evidence type="ECO:0000259" key="3">
    <source>
        <dbReference type="PROSITE" id="PS00498"/>
    </source>
</evidence>
<dbReference type="EMBL" id="MU006561">
    <property type="protein sequence ID" value="KAF2752126.1"/>
    <property type="molecule type" value="Genomic_DNA"/>
</dbReference>
<evidence type="ECO:0000313" key="5">
    <source>
        <dbReference type="Proteomes" id="UP000799440"/>
    </source>
</evidence>
<organism evidence="4 5">
    <name type="scientific">Sporormia fimetaria CBS 119925</name>
    <dbReference type="NCBI Taxonomy" id="1340428"/>
    <lineage>
        <taxon>Eukaryota</taxon>
        <taxon>Fungi</taxon>
        <taxon>Dikarya</taxon>
        <taxon>Ascomycota</taxon>
        <taxon>Pezizomycotina</taxon>
        <taxon>Dothideomycetes</taxon>
        <taxon>Pleosporomycetidae</taxon>
        <taxon>Pleosporales</taxon>
        <taxon>Sporormiaceae</taxon>
        <taxon>Sporormia</taxon>
    </lineage>
</organism>
<dbReference type="Pfam" id="PF00264">
    <property type="entry name" value="Tyrosinase"/>
    <property type="match status" value="1"/>
</dbReference>
<protein>
    <submittedName>
        <fullName evidence="4">Di-copper centre-containing protein</fullName>
    </submittedName>
</protein>
<accession>A0A6A6VQM8</accession>
<proteinExistence type="predicted"/>
<dbReference type="GO" id="GO:0046872">
    <property type="term" value="F:metal ion binding"/>
    <property type="evidence" value="ECO:0007669"/>
    <property type="project" value="UniProtKB-KW"/>
</dbReference>
<dbReference type="PANTHER" id="PTHR11474:SF126">
    <property type="entry name" value="TYROSINASE-LIKE PROTEIN TYR-1-RELATED"/>
    <property type="match status" value="1"/>
</dbReference>
<evidence type="ECO:0000256" key="1">
    <source>
        <dbReference type="ARBA" id="ARBA00022723"/>
    </source>
</evidence>
<feature type="domain" description="Tyrosinase copper-binding" evidence="3">
    <location>
        <begin position="192"/>
        <end position="203"/>
    </location>
</feature>
<name>A0A6A6VQM8_9PLEO</name>
<evidence type="ECO:0000313" key="4">
    <source>
        <dbReference type="EMBL" id="KAF2752126.1"/>
    </source>
</evidence>
<dbReference type="GO" id="GO:0016491">
    <property type="term" value="F:oxidoreductase activity"/>
    <property type="evidence" value="ECO:0007669"/>
    <property type="project" value="InterPro"/>
</dbReference>
<dbReference type="InterPro" id="IPR002227">
    <property type="entry name" value="Tyrosinase_Cu-bd"/>
</dbReference>
<dbReference type="InterPro" id="IPR008922">
    <property type="entry name" value="Di-copper_centre_dom_sf"/>
</dbReference>
<dbReference type="Proteomes" id="UP000799440">
    <property type="component" value="Unassembled WGS sequence"/>
</dbReference>
<dbReference type="InterPro" id="IPR050316">
    <property type="entry name" value="Tyrosinase/Hemocyanin"/>
</dbReference>
<dbReference type="Gene3D" id="1.10.1280.10">
    <property type="entry name" value="Di-copper center containing domain from catechol oxidase"/>
    <property type="match status" value="1"/>
</dbReference>
<dbReference type="PANTHER" id="PTHR11474">
    <property type="entry name" value="TYROSINASE FAMILY MEMBER"/>
    <property type="match status" value="1"/>
</dbReference>
<dbReference type="PRINTS" id="PR00092">
    <property type="entry name" value="TYROSINASE"/>
</dbReference>
<sequence>MTDADKASYLKATQCLLSSPAKTKLPGVKTRWDDLASLHQLHALQIHSTGTFLPFHRYFLHVHGSLLKECGYNGPLSYWNETLDAGHFSTSVVFDPVLGFGGNGKGTKNCVADGPFVNATVNIGPGFTTQPRCVNRKFNDGLSALTGKSYVDNALKPTAYWEAQDAIYSGFHLFGHAALAMMDGDSITSAGDPLFMLHHGLVDKVWADWQAGSPSRLSEIGGPNAQDPATGFTEFPGGIEEEAKMWGKPTPEMAALAPNPQSGDGGPTTTLNHVLTSFGILPDVTIADIMDTKGSYLCYVYAV</sequence>
<dbReference type="PROSITE" id="PS00498">
    <property type="entry name" value="TYROSINASE_2"/>
    <property type="match status" value="1"/>
</dbReference>